<organism evidence="6 7">
    <name type="scientific">Paramecium primaurelia</name>
    <dbReference type="NCBI Taxonomy" id="5886"/>
    <lineage>
        <taxon>Eukaryota</taxon>
        <taxon>Sar</taxon>
        <taxon>Alveolata</taxon>
        <taxon>Ciliophora</taxon>
        <taxon>Intramacronucleata</taxon>
        <taxon>Oligohymenophorea</taxon>
        <taxon>Peniculida</taxon>
        <taxon>Parameciidae</taxon>
        <taxon>Paramecium</taxon>
    </lineage>
</organism>
<evidence type="ECO:0000256" key="4">
    <source>
        <dbReference type="SAM" id="Coils"/>
    </source>
</evidence>
<dbReference type="PROSITE" id="PS50082">
    <property type="entry name" value="WD_REPEATS_2"/>
    <property type="match status" value="1"/>
</dbReference>
<dbReference type="InterPro" id="IPR050349">
    <property type="entry name" value="WD_LIS1/nudF_dynein_reg"/>
</dbReference>
<feature type="domain" description="NACHT" evidence="5">
    <location>
        <begin position="1292"/>
        <end position="1416"/>
    </location>
</feature>
<gene>
    <name evidence="6" type="ORF">PPRIM_AZ9-3.1.T1570004</name>
</gene>
<dbReference type="EMBL" id="CAJJDM010000162">
    <property type="protein sequence ID" value="CAD8113818.1"/>
    <property type="molecule type" value="Genomic_DNA"/>
</dbReference>
<evidence type="ECO:0000256" key="2">
    <source>
        <dbReference type="ARBA" id="ARBA00022737"/>
    </source>
</evidence>
<feature type="coiled-coil region" evidence="4">
    <location>
        <begin position="1116"/>
        <end position="1166"/>
    </location>
</feature>
<dbReference type="Pfam" id="PF05729">
    <property type="entry name" value="NACHT"/>
    <property type="match status" value="1"/>
</dbReference>
<dbReference type="SMART" id="SM00320">
    <property type="entry name" value="WD40"/>
    <property type="match status" value="3"/>
</dbReference>
<proteinExistence type="predicted"/>
<evidence type="ECO:0000313" key="6">
    <source>
        <dbReference type="EMBL" id="CAD8113818.1"/>
    </source>
</evidence>
<dbReference type="Proteomes" id="UP000688137">
    <property type="component" value="Unassembled WGS sequence"/>
</dbReference>
<dbReference type="InterPro" id="IPR007111">
    <property type="entry name" value="NACHT_NTPase"/>
</dbReference>
<feature type="repeat" description="WD" evidence="3">
    <location>
        <begin position="2033"/>
        <end position="2074"/>
    </location>
</feature>
<dbReference type="PANTHER" id="PTHR44129">
    <property type="entry name" value="WD REPEAT-CONTAINING PROTEIN POP1"/>
    <property type="match status" value="1"/>
</dbReference>
<feature type="coiled-coil region" evidence="4">
    <location>
        <begin position="847"/>
        <end position="874"/>
    </location>
</feature>
<dbReference type="PROSITE" id="PS50837">
    <property type="entry name" value="NACHT"/>
    <property type="match status" value="1"/>
</dbReference>
<dbReference type="InterPro" id="IPR019775">
    <property type="entry name" value="WD40_repeat_CS"/>
</dbReference>
<comment type="caution">
    <text evidence="6">The sequence shown here is derived from an EMBL/GenBank/DDBJ whole genome shotgun (WGS) entry which is preliminary data.</text>
</comment>
<evidence type="ECO:0000256" key="1">
    <source>
        <dbReference type="ARBA" id="ARBA00022574"/>
    </source>
</evidence>
<accession>A0A8S1QDQ3</accession>
<evidence type="ECO:0000256" key="3">
    <source>
        <dbReference type="PROSITE-ProRule" id="PRU00221"/>
    </source>
</evidence>
<evidence type="ECO:0000313" key="7">
    <source>
        <dbReference type="Proteomes" id="UP000688137"/>
    </source>
</evidence>
<keyword evidence="4" id="KW-0175">Coiled coil</keyword>
<protein>
    <recommendedName>
        <fullName evidence="5">NACHT domain-containing protein</fullName>
    </recommendedName>
</protein>
<sequence>MITNCLSQYYNNYSNQSEKKLYSEGFIGSQIMFEKFYITMFENFHSQFGIDNPMKLRGGGCGQLKAKNHNQLLHLDSVQLPDNFLIQLNNYLKFIVDEAPLLFDATKKNKVIKRIQWFIYNREHLNYLCNNEKVIFNFYEMAKANFENLLTVLVTYLRSSWFVCYQVLQICNDLLRVIYTFLVSESKRFLKEEEKQDYISKLSKFETQLEIEQANVWKTGLEFEIKIMKIMILNSKTDSTQGKDVLINFFKEVGKSIISLSPSENLLSTIIEGGKYILNQGFEKKSYPIETYQIYYLFQLIKWSIIRQLKSRNSVYKQIQQLKDLFQQYILESDNWILHYSWIQIILEVISYRPVVNKSNISLNKPDQSLIKWNLLIENNLIHRLSYNKNEAIIHLFQDQEQNNDIELTSLLDNFYDKKKFVLFSQFLLKGDLTQNLNQWGYYKDFTFKKQKDKKYEDYEIILESYELDILQKLIKNLNSQQDEILSIHSEIIESFQTYFQVPSYISINIIQDHQQGSEKRFQQTYKQLIILSNYFRQLSKFIVLKLELLTPYLDQFKNKENHKYLTEIKSKIDKFKNSELTEFINELLKFFFIAIEFLSCLNEMNLFLDTKSFTDLEKIISMFEIDKFQNIFVTFEKQFNQFTQNVISYKENFLKFIQQEQRIQSMRIQIKDQNILSIVEFNQDGEQSIINKLQEIFINKHKLFDSKLIALENVQSNLIDCKFIIINLQLLKQFTNIQSQYFITIQELLENNHKNTDQNTEIQKLDQQQIVIDILTQQIQKIQSLIDGNLKESDQQSIEINLKGLLAQMESDFNLIKSEFQKFKNNNNHPLLLTLLTNAQFRILQILNQNENVQILQEILEDYQNNLNAIKQNTQISIQDFQKGEGQNEKSFSLFNKQLDNNHLLIRNIKEVKKYYKYYEKLLMFQIELILRKDQQKIDEEQQIGQQSDQQNQIEKLKEKREQYFNKKVKDSIEKLIKSFDAQGNTASPVINLKFTNYLKFFVSLTNFEENKGLKIDKTYFSIWQNIKNTYKNAKEQFLDLVDLKYDYKVREGLVYNLIRLQQVNQEQKIKAFCQKHLQYFWVFEKDQRVRNLLKNKELVEIQKQLFTQDIDNLADSIKDELKSRMQKLDNLQQEIKLEGNFQKREELQVQLKKTYQELDESLDNISEMSEAMDISLLFLKSISMDVKQIKASIDNLQHSLNQVGDDIRKLRGKRYDELLEIRKQKVLLQSKLTEIDSVYIQLTTIEYNPITGEIIKFQDNVIETKLMSEQYNDFQGEVNEFIWDQNSQKDVMLLSGSAGSGKSKAARKIEELVWKQKGILSKWIPIYVSLPALKNPKFNIFEQALESENYQFDKYQIKEFKEAIQGQKEFIILILDSYDEMKQDCFQSNLILTNKLIQEFNTPNKQMKVIITTRKEILNTIGYQTWFYGESLQTLKEVQLQNFNKEQQNEYLNQYVELSVKRKIKEVYEFVKQIAGQSYDLEELLTIWGLISSQVNHYIKKSQIWGFDGIFQNKAEELIIAKIKSHKILKILKEEQTNSLRKDLISLWSANKFKQSIKSVNIENLLTTPFMLEIVVQVLPNMAKKYSGAQQMKEIFINNYLKLKKQVMLSKIKRELYQKLNQQLQSIEENDEQLLIQEKEKEQQQKIEQAKLINIIDLLDNENFFQKYSIFSQLKHDTTTVMIDNIHIKLSLDDIKFVVTALQMKRFTVFEFYESFINFYHEEQIQKQRELGRIYNYESFAFDIYEYSYSLAIDMTLREISQIDYKPLGKLDLKSNYKIDQVTDDWLKQYFDIEDEYKKLIKSCILLSTKGSSYSFTHKSIQEFFVAKYIFDLLTSLKGFRSNFIEDQQEDFKKNEQILIKSVFNHPKFNISTDNFRGAIMFTKEQLINIETINSQLIELVKHSRIPGFCRAASNSIFLLAQMNVYLGSQDLNRINLAYTDISGLSLFDSDLSYSKFNYVEINSCNLNYADLTNAEWTNVICKEKPLLQGHKNGVLEVQFSPDGSFIVSIEENCKNIKLWDAEKYLFIKDLEGHTDNVNSITFSSDSSMLLSGSDDCTILSWDFKNPQQITSQIQVKINNKVSIVRISQDSKKLFTTDIALNFYIFNLPINSKIEECIYQISSCLILNFVLHPTEAKVVLLYERNIFLKMYTLELIDSLVSTYSQRNCEQSLVFSDNGQYFAILSENEWIIWNLKDNHIQIEIRFDFNNIIKLRSILFTKDDNELIFASEKFVFKQQKIQYVGQVQKCLETQISPKGNMAVIIYEKQLNLIDIHNDLSIGLRQFDLQPNKIQFSKDSNKLSFCQMMRKKLNNL</sequence>
<feature type="coiled-coil region" evidence="4">
    <location>
        <begin position="1612"/>
        <end position="1646"/>
    </location>
</feature>
<dbReference type="PROSITE" id="PS00678">
    <property type="entry name" value="WD_REPEATS_1"/>
    <property type="match status" value="1"/>
</dbReference>
<reference evidence="6" key="1">
    <citation type="submission" date="2021-01" db="EMBL/GenBank/DDBJ databases">
        <authorList>
            <consortium name="Genoscope - CEA"/>
            <person name="William W."/>
        </authorList>
    </citation>
    <scope>NUCLEOTIDE SEQUENCE</scope>
</reference>
<keyword evidence="2" id="KW-0677">Repeat</keyword>
<dbReference type="Pfam" id="PF00400">
    <property type="entry name" value="WD40"/>
    <property type="match status" value="2"/>
</dbReference>
<evidence type="ECO:0000259" key="5">
    <source>
        <dbReference type="PROSITE" id="PS50837"/>
    </source>
</evidence>
<dbReference type="InterPro" id="IPR001680">
    <property type="entry name" value="WD40_rpt"/>
</dbReference>
<keyword evidence="7" id="KW-1185">Reference proteome</keyword>
<keyword evidence="1 3" id="KW-0853">WD repeat</keyword>
<dbReference type="PROSITE" id="PS50294">
    <property type="entry name" value="WD_REPEATS_REGION"/>
    <property type="match status" value="1"/>
</dbReference>
<name>A0A8S1QDQ3_PARPR</name>